<gene>
    <name evidence="2" type="ORF">T265_01667</name>
</gene>
<dbReference type="KEGG" id="ovi:T265_01667"/>
<name>A0A075A941_OPIVI</name>
<dbReference type="RefSeq" id="XP_009163997.1">
    <property type="nucleotide sequence ID" value="XM_009165733.1"/>
</dbReference>
<feature type="region of interest" description="Disordered" evidence="1">
    <location>
        <begin position="151"/>
        <end position="174"/>
    </location>
</feature>
<accession>A0A075A941</accession>
<organism evidence="2 3">
    <name type="scientific">Opisthorchis viverrini</name>
    <name type="common">Southeast Asian liver fluke</name>
    <dbReference type="NCBI Taxonomy" id="6198"/>
    <lineage>
        <taxon>Eukaryota</taxon>
        <taxon>Metazoa</taxon>
        <taxon>Spiralia</taxon>
        <taxon>Lophotrochozoa</taxon>
        <taxon>Platyhelminthes</taxon>
        <taxon>Trematoda</taxon>
        <taxon>Digenea</taxon>
        <taxon>Opisthorchiida</taxon>
        <taxon>Opisthorchiata</taxon>
        <taxon>Opisthorchiidae</taxon>
        <taxon>Opisthorchis</taxon>
    </lineage>
</organism>
<keyword evidence="3" id="KW-1185">Reference proteome</keyword>
<dbReference type="GeneID" id="20315855"/>
<proteinExistence type="predicted"/>
<evidence type="ECO:0000313" key="2">
    <source>
        <dbReference type="EMBL" id="KER32235.1"/>
    </source>
</evidence>
<feature type="region of interest" description="Disordered" evidence="1">
    <location>
        <begin position="51"/>
        <end position="73"/>
    </location>
</feature>
<dbReference type="AlphaFoldDB" id="A0A075A941"/>
<evidence type="ECO:0000256" key="1">
    <source>
        <dbReference type="SAM" id="MobiDB-lite"/>
    </source>
</evidence>
<dbReference type="CTD" id="20315855"/>
<protein>
    <submittedName>
        <fullName evidence="2">Uncharacterized protein</fullName>
    </submittedName>
</protein>
<sequence>MGGSRLHLLEELVFHYPVSLIDWGDAYADGTDYRLSQKVIGKVSGRAQTEEKAHVQRVTHPQGHHRFDTSGKEHRAIADPVEKSTGTNRELYTSEKPESMRASSVLRPEFLLALDYNEISGVSEHEKEWVNAGSTSTLHPFVCSTFKNTTLSRLGQPGSTPPPSSSGCYTPKGS</sequence>
<dbReference type="Proteomes" id="UP000054324">
    <property type="component" value="Unassembled WGS sequence"/>
</dbReference>
<evidence type="ECO:0000313" key="3">
    <source>
        <dbReference type="Proteomes" id="UP000054324"/>
    </source>
</evidence>
<reference evidence="2 3" key="1">
    <citation type="submission" date="2013-11" db="EMBL/GenBank/DDBJ databases">
        <title>Opisthorchis viverrini - life in the bile duct.</title>
        <authorList>
            <person name="Young N.D."/>
            <person name="Nagarajan N."/>
            <person name="Lin S.J."/>
            <person name="Korhonen P.K."/>
            <person name="Jex A.R."/>
            <person name="Hall R.S."/>
            <person name="Safavi-Hemami H."/>
            <person name="Kaewkong W."/>
            <person name="Bertrand D."/>
            <person name="Gao S."/>
            <person name="Seet Q."/>
            <person name="Wongkham S."/>
            <person name="Teh B.T."/>
            <person name="Wongkham C."/>
            <person name="Intapan P.M."/>
            <person name="Maleewong W."/>
            <person name="Yang X."/>
            <person name="Hu M."/>
            <person name="Wang Z."/>
            <person name="Hofmann A."/>
            <person name="Sternberg P.W."/>
            <person name="Tan P."/>
            <person name="Wang J."/>
            <person name="Gasser R.B."/>
        </authorList>
    </citation>
    <scope>NUCLEOTIDE SEQUENCE [LARGE SCALE GENOMIC DNA]</scope>
</reference>
<dbReference type="EMBL" id="KL596636">
    <property type="protein sequence ID" value="KER32235.1"/>
    <property type="molecule type" value="Genomic_DNA"/>
</dbReference>